<dbReference type="Proteomes" id="UP000015453">
    <property type="component" value="Unassembled WGS sequence"/>
</dbReference>
<feature type="region of interest" description="Disordered" evidence="1">
    <location>
        <begin position="295"/>
        <end position="318"/>
    </location>
</feature>
<feature type="region of interest" description="Disordered" evidence="1">
    <location>
        <begin position="50"/>
        <end position="144"/>
    </location>
</feature>
<accession>S8CDH8</accession>
<feature type="compositionally biased region" description="Acidic residues" evidence="1">
    <location>
        <begin position="309"/>
        <end position="318"/>
    </location>
</feature>
<organism evidence="2 3">
    <name type="scientific">Genlisea aurea</name>
    <dbReference type="NCBI Taxonomy" id="192259"/>
    <lineage>
        <taxon>Eukaryota</taxon>
        <taxon>Viridiplantae</taxon>
        <taxon>Streptophyta</taxon>
        <taxon>Embryophyta</taxon>
        <taxon>Tracheophyta</taxon>
        <taxon>Spermatophyta</taxon>
        <taxon>Magnoliopsida</taxon>
        <taxon>eudicotyledons</taxon>
        <taxon>Gunneridae</taxon>
        <taxon>Pentapetalae</taxon>
        <taxon>asterids</taxon>
        <taxon>lamiids</taxon>
        <taxon>Lamiales</taxon>
        <taxon>Lentibulariaceae</taxon>
        <taxon>Genlisea</taxon>
    </lineage>
</organism>
<protein>
    <submittedName>
        <fullName evidence="2">Uncharacterized protein</fullName>
    </submittedName>
</protein>
<feature type="compositionally biased region" description="Basic and acidic residues" evidence="1">
    <location>
        <begin position="50"/>
        <end position="77"/>
    </location>
</feature>
<gene>
    <name evidence="2" type="ORF">M569_09878</name>
</gene>
<dbReference type="AlphaFoldDB" id="S8CDH8"/>
<evidence type="ECO:0000313" key="3">
    <source>
        <dbReference type="Proteomes" id="UP000015453"/>
    </source>
</evidence>
<feature type="compositionally biased region" description="Polar residues" evidence="1">
    <location>
        <begin position="17"/>
        <end position="27"/>
    </location>
</feature>
<proteinExistence type="predicted"/>
<dbReference type="EMBL" id="AUSU01004536">
    <property type="protein sequence ID" value="EPS64900.1"/>
    <property type="molecule type" value="Genomic_DNA"/>
</dbReference>
<feature type="region of interest" description="Disordered" evidence="1">
    <location>
        <begin position="1"/>
        <end position="38"/>
    </location>
</feature>
<sequence length="318" mass="35834">MSRGKESPVATTIIIKGSSSMSMTSEQDGGGPSAEVLERFARELLDEAIELRENKDFSPNLTRERNLSENISSREDLSTQEDSQADSGLVLAQSEASTQEDDEGPSQAERDEGATYSPPPSPDHQGSPNPSPKPTKKKQIPSLKTERLEIKTDADHILLQELEEDAEITRPHVELDEHGDPMMTYMITLPSGRKINVVRPLGSHGIVTERNKIKYIIQFRGEMITAEINVQYDSESKVWIARDTLPRSDAPQEFVMGRNGLRPRQPDMFYSEEFGTWYRDEDHEFSQGLTKYNSGIPTKTELGRPTQIYDEDTDDEYP</sequence>
<comment type="caution">
    <text evidence="2">The sequence shown here is derived from an EMBL/GenBank/DDBJ whole genome shotgun (WGS) entry which is preliminary data.</text>
</comment>
<reference evidence="2 3" key="1">
    <citation type="journal article" date="2013" name="BMC Genomics">
        <title>The miniature genome of a carnivorous plant Genlisea aurea contains a low number of genes and short non-coding sequences.</title>
        <authorList>
            <person name="Leushkin E.V."/>
            <person name="Sutormin R.A."/>
            <person name="Nabieva E.R."/>
            <person name="Penin A.A."/>
            <person name="Kondrashov A.S."/>
            <person name="Logacheva M.D."/>
        </authorList>
    </citation>
    <scope>NUCLEOTIDE SEQUENCE [LARGE SCALE GENOMIC DNA]</scope>
</reference>
<keyword evidence="3" id="KW-1185">Reference proteome</keyword>
<name>S8CDH8_9LAMI</name>
<evidence type="ECO:0000256" key="1">
    <source>
        <dbReference type="SAM" id="MobiDB-lite"/>
    </source>
</evidence>
<evidence type="ECO:0000313" key="2">
    <source>
        <dbReference type="EMBL" id="EPS64900.1"/>
    </source>
</evidence>